<accession>A0A398AI33</accession>
<organism evidence="7 8">
    <name type="scientific">Brassica campestris</name>
    <name type="common">Field mustard</name>
    <dbReference type="NCBI Taxonomy" id="3711"/>
    <lineage>
        <taxon>Eukaryota</taxon>
        <taxon>Viridiplantae</taxon>
        <taxon>Streptophyta</taxon>
        <taxon>Embryophyta</taxon>
        <taxon>Tracheophyta</taxon>
        <taxon>Spermatophyta</taxon>
        <taxon>Magnoliopsida</taxon>
        <taxon>eudicotyledons</taxon>
        <taxon>Gunneridae</taxon>
        <taxon>Pentapetalae</taxon>
        <taxon>rosids</taxon>
        <taxon>malvids</taxon>
        <taxon>Brassicales</taxon>
        <taxon>Brassicaceae</taxon>
        <taxon>Brassiceae</taxon>
        <taxon>Brassica</taxon>
    </lineage>
</organism>
<dbReference type="FunFam" id="3.40.50.2000:FF:000046">
    <property type="entry name" value="alpha,alpha-trehalose-phosphate synthase [UDP-forming] 1"/>
    <property type="match status" value="1"/>
</dbReference>
<comment type="similarity">
    <text evidence="1">In the N-terminal section; belongs to the glycosyltransferase 20 family.</text>
</comment>
<sequence>MPGDKYNSSSYHIPLSRTERLLRERELREKRRSNRARNPNEAVGSSENSDNDLRLEGDSSRQYVEQYLEGAAASATAHDNVCERQEVRPYNRQRLLVVANRLPVSAVRRGEDSWSLEISAGGLVSALLGVKEFDARWIGWAGVNVPDEVGQKSLTKTLAEKRCIPVFLDEEIVHQYYNGYCNNILWPLFHYLGLPQEDRLATTRSFQSQFAAYKKANLMFADVVNEHYEEGDVVWCHDYHLMFLPKCLKEYNSKMKVGWFLHTPFPSSEIHRTLPSRSELLRSVLAADLVGIYSTYARHFVSACTRILGLEGTPEGVEDQGKLTRVAAFPIGIDSERFIRALEVPDVIQHMKELKERFAGRKVMLGVDRLDIIKGIPQKILAFEKFLEENASWRDKVVLLQIAVPTRTDVPEYQKLTSQVHEIVGRINGRFGTLTAAPIHHLDRSLDFYALCALYAVTDVALVTSLRDGMNLVSYEFVACQEAKKGVLILSEFAGAAQSLGAGAILVNPWNITE</sequence>
<feature type="region of interest" description="Disordered" evidence="6">
    <location>
        <begin position="28"/>
        <end position="55"/>
    </location>
</feature>
<keyword evidence="4" id="KW-0328">Glycosyltransferase</keyword>
<protein>
    <recommendedName>
        <fullName evidence="3">alpha,alpha-trehalose-phosphate synthase (UDP-forming)</fullName>
        <ecNumber evidence="3">2.4.1.15</ecNumber>
    </recommendedName>
</protein>
<keyword evidence="5" id="KW-0808">Transferase</keyword>
<evidence type="ECO:0000313" key="8">
    <source>
        <dbReference type="Proteomes" id="UP000264353"/>
    </source>
</evidence>
<evidence type="ECO:0000256" key="2">
    <source>
        <dbReference type="ARBA" id="ARBA00006330"/>
    </source>
</evidence>
<gene>
    <name evidence="7" type="ORF">BRARA_B02313</name>
</gene>
<evidence type="ECO:0000256" key="1">
    <source>
        <dbReference type="ARBA" id="ARBA00005409"/>
    </source>
</evidence>
<dbReference type="EMBL" id="CM010629">
    <property type="protein sequence ID" value="RID75260.1"/>
    <property type="molecule type" value="Genomic_DNA"/>
</dbReference>
<dbReference type="PANTHER" id="PTHR10788:SF107">
    <property type="entry name" value="ALPHA,ALPHA-TREHALOSE-PHOSPHATE SYNTHASE (UDP-FORMING)"/>
    <property type="match status" value="1"/>
</dbReference>
<evidence type="ECO:0000313" key="7">
    <source>
        <dbReference type="EMBL" id="RID75260.1"/>
    </source>
</evidence>
<evidence type="ECO:0000256" key="6">
    <source>
        <dbReference type="SAM" id="MobiDB-lite"/>
    </source>
</evidence>
<dbReference type="Gene3D" id="3.40.50.2000">
    <property type="entry name" value="Glycogen Phosphorylase B"/>
    <property type="match status" value="2"/>
</dbReference>
<dbReference type="SUPFAM" id="SSF53756">
    <property type="entry name" value="UDP-Glycosyltransferase/glycogen phosphorylase"/>
    <property type="match status" value="1"/>
</dbReference>
<proteinExistence type="inferred from homology"/>
<dbReference type="Pfam" id="PF00982">
    <property type="entry name" value="Glyco_transf_20"/>
    <property type="match status" value="1"/>
</dbReference>
<comment type="similarity">
    <text evidence="2">In the C-terminal section; belongs to the trehalose phosphatase family.</text>
</comment>
<name>A0A398AI33_BRACM</name>
<reference evidence="7 8" key="1">
    <citation type="submission" date="2018-06" db="EMBL/GenBank/DDBJ databases">
        <title>WGS assembly of Brassica rapa FPsc.</title>
        <authorList>
            <person name="Bowman J."/>
            <person name="Kohchi T."/>
            <person name="Yamato K."/>
            <person name="Jenkins J."/>
            <person name="Shu S."/>
            <person name="Ishizaki K."/>
            <person name="Yamaoka S."/>
            <person name="Nishihama R."/>
            <person name="Nakamura Y."/>
            <person name="Berger F."/>
            <person name="Adam C."/>
            <person name="Aki S."/>
            <person name="Althoff F."/>
            <person name="Araki T."/>
            <person name="Arteaga-Vazquez M."/>
            <person name="Balasubrmanian S."/>
            <person name="Bauer D."/>
            <person name="Boehm C."/>
            <person name="Briginshaw L."/>
            <person name="Caballero-Perez J."/>
            <person name="Catarino B."/>
            <person name="Chen F."/>
            <person name="Chiyoda S."/>
            <person name="Chovatia M."/>
            <person name="Davies K."/>
            <person name="Delmans M."/>
            <person name="Demura T."/>
            <person name="Dierschke T."/>
            <person name="Dolan L."/>
            <person name="Dorantes-Acosta A."/>
            <person name="Eklund D."/>
            <person name="Florent S."/>
            <person name="Flores-Sandoval E."/>
            <person name="Fujiyama A."/>
            <person name="Fukuzawa H."/>
            <person name="Galik B."/>
            <person name="Grimanelli D."/>
            <person name="Grimwood J."/>
            <person name="Grossniklaus U."/>
            <person name="Hamada T."/>
            <person name="Haseloff J."/>
            <person name="Hetherington A."/>
            <person name="Higo A."/>
            <person name="Hirakawa Y."/>
            <person name="Hundley H."/>
            <person name="Ikeda Y."/>
            <person name="Inoue K."/>
            <person name="Inoue S."/>
            <person name="Ishida S."/>
            <person name="Jia Q."/>
            <person name="Kakita M."/>
            <person name="Kanazawa T."/>
            <person name="Kawai Y."/>
            <person name="Kawashima T."/>
            <person name="Kennedy M."/>
            <person name="Kinose K."/>
            <person name="Kinoshita T."/>
            <person name="Kohara Y."/>
            <person name="Koide E."/>
            <person name="Komatsu K."/>
            <person name="Kopischke S."/>
            <person name="Kubo M."/>
            <person name="Kyozuka J."/>
            <person name="Lagercrantz U."/>
            <person name="Lin S."/>
            <person name="Lindquist E."/>
            <person name="Lipzen A."/>
            <person name="Lu C."/>
            <person name="Luna E."/>
            <person name="Martienssen R."/>
            <person name="Minamino N."/>
            <person name="Mizutani M."/>
            <person name="Mizutani M."/>
            <person name="Mochizuki N."/>
            <person name="Monte I."/>
            <person name="Mosher R."/>
            <person name="Nagasaki H."/>
            <person name="Nakagami H."/>
            <person name="Naramoto S."/>
            <person name="Nishitani K."/>
            <person name="Ohtani M."/>
            <person name="Okamoto T."/>
            <person name="Okumura M."/>
            <person name="Phillips J."/>
            <person name="Pollak B."/>
            <person name="Reinders A."/>
            <person name="Roevekamp M."/>
            <person name="Sano R."/>
            <person name="Sawa S."/>
            <person name="Schmid M."/>
            <person name="Shirakawa M."/>
            <person name="Solano R."/>
            <person name="Spunde A."/>
            <person name="Suetsugu N."/>
            <person name="Sugano S."/>
            <person name="Sugiyama A."/>
            <person name="Sun R."/>
            <person name="Suzuki Y."/>
            <person name="Takenaka M."/>
            <person name="Takezawa D."/>
            <person name="Tomogane H."/>
            <person name="Tsuzuki M."/>
            <person name="Ueda T."/>
            <person name="Umeda M."/>
            <person name="Ward J."/>
            <person name="Watanabe Y."/>
            <person name="Yazaki K."/>
            <person name="Yokoyama R."/>
            <person name="Yoshitake Y."/>
            <person name="Yotsui I."/>
            <person name="Zachgo S."/>
            <person name="Schmutz J."/>
        </authorList>
    </citation>
    <scope>NUCLEOTIDE SEQUENCE [LARGE SCALE GENOMIC DNA]</scope>
    <source>
        <strain evidence="8">cv. B-3</strain>
    </source>
</reference>
<dbReference type="FunFam" id="3.40.50.2000:FF:000039">
    <property type="entry name" value="alpha,alpha-trehalose-phosphate synthase [UDP-forming] 1-like"/>
    <property type="match status" value="1"/>
</dbReference>
<dbReference type="InterPro" id="IPR001830">
    <property type="entry name" value="Glyco_trans_20"/>
</dbReference>
<evidence type="ECO:0000256" key="3">
    <source>
        <dbReference type="ARBA" id="ARBA00012538"/>
    </source>
</evidence>
<evidence type="ECO:0000256" key="5">
    <source>
        <dbReference type="ARBA" id="ARBA00022679"/>
    </source>
</evidence>
<feature type="non-terminal residue" evidence="7">
    <location>
        <position position="514"/>
    </location>
</feature>
<dbReference type="AlphaFoldDB" id="A0A398AI33"/>
<dbReference type="CDD" id="cd03788">
    <property type="entry name" value="GT20_TPS"/>
    <property type="match status" value="1"/>
</dbReference>
<dbReference type="GO" id="GO:0005992">
    <property type="term" value="P:trehalose biosynthetic process"/>
    <property type="evidence" value="ECO:0007669"/>
    <property type="project" value="InterPro"/>
</dbReference>
<dbReference type="GO" id="GO:0003825">
    <property type="term" value="F:alpha,alpha-trehalose-phosphate synthase (UDP-forming) activity"/>
    <property type="evidence" value="ECO:0007669"/>
    <property type="project" value="UniProtKB-EC"/>
</dbReference>
<dbReference type="PANTHER" id="PTHR10788">
    <property type="entry name" value="TREHALOSE-6-PHOSPHATE SYNTHASE"/>
    <property type="match status" value="1"/>
</dbReference>
<dbReference type="Proteomes" id="UP000264353">
    <property type="component" value="Chromosome A2"/>
</dbReference>
<dbReference type="EC" id="2.4.1.15" evidence="3"/>
<evidence type="ECO:0000256" key="4">
    <source>
        <dbReference type="ARBA" id="ARBA00022676"/>
    </source>
</evidence>